<organism evidence="2 3">
    <name type="scientific">Candidatus Brennerbacteria bacterium CG11_big_fil_rev_8_21_14_0_20_43_10</name>
    <dbReference type="NCBI Taxonomy" id="1974523"/>
    <lineage>
        <taxon>Bacteria</taxon>
        <taxon>Candidatus Brenneribacteriota</taxon>
    </lineage>
</organism>
<dbReference type="InterPro" id="IPR003390">
    <property type="entry name" value="DNA_integrity_scan_DisA_N"/>
</dbReference>
<dbReference type="InterPro" id="IPR036888">
    <property type="entry name" value="DNA_integrity_DisA_N_sf"/>
</dbReference>
<protein>
    <recommendedName>
        <fullName evidence="1">DAC domain-containing protein</fullName>
    </recommendedName>
</protein>
<dbReference type="SUPFAM" id="SSF143597">
    <property type="entry name" value="YojJ-like"/>
    <property type="match status" value="1"/>
</dbReference>
<feature type="domain" description="DAC" evidence="1">
    <location>
        <begin position="58"/>
        <end position="199"/>
    </location>
</feature>
<dbReference type="Gene3D" id="3.40.1700.10">
    <property type="entry name" value="DNA integrity scanning protein, DisA, N-terminal domain"/>
    <property type="match status" value="1"/>
</dbReference>
<accession>A0A2H0PWC5</accession>
<comment type="caution">
    <text evidence="2">The sequence shown here is derived from an EMBL/GenBank/DDBJ whole genome shotgun (WGS) entry which is preliminary data.</text>
</comment>
<reference evidence="2 3" key="1">
    <citation type="submission" date="2017-09" db="EMBL/GenBank/DDBJ databases">
        <title>Depth-based differentiation of microbial function through sediment-hosted aquifers and enrichment of novel symbionts in the deep terrestrial subsurface.</title>
        <authorList>
            <person name="Probst A.J."/>
            <person name="Ladd B."/>
            <person name="Jarett J.K."/>
            <person name="Geller-Mcgrath D.E."/>
            <person name="Sieber C.M."/>
            <person name="Emerson J.B."/>
            <person name="Anantharaman K."/>
            <person name="Thomas B.C."/>
            <person name="Malmstrom R."/>
            <person name="Stieglmeier M."/>
            <person name="Klingl A."/>
            <person name="Woyke T."/>
            <person name="Ryan C.M."/>
            <person name="Banfield J.F."/>
        </authorList>
    </citation>
    <scope>NUCLEOTIDE SEQUENCE [LARGE SCALE GENOMIC DNA]</scope>
    <source>
        <strain evidence="2">CG11_big_fil_rev_8_21_14_0_20_43_10</strain>
    </source>
</reference>
<dbReference type="Pfam" id="PF02457">
    <property type="entry name" value="DAC"/>
    <property type="match status" value="1"/>
</dbReference>
<evidence type="ECO:0000313" key="2">
    <source>
        <dbReference type="EMBL" id="PIR26330.1"/>
    </source>
</evidence>
<evidence type="ECO:0000259" key="1">
    <source>
        <dbReference type="Pfam" id="PF02457"/>
    </source>
</evidence>
<evidence type="ECO:0000313" key="3">
    <source>
        <dbReference type="Proteomes" id="UP000236846"/>
    </source>
</evidence>
<sequence length="212" mass="24561">MKPLFRFFPRYMRSMFLFASPLWEQSLVMSSLQSSGTERQQQEKMRMYLLLRRLMKKRRSSFGMLVVYGWKQQWFKDYASFPDATQNVFHEKAYQLEKHSSEHTLELLMQLSHFDGAVLISQQGILIASGVYLENMKPKEVAQEIASGKADDLSDAFGFARKVHARHLAGIACSYRLQGTTVYIISEEQRILRILENGKIIYSSLSGEVRSD</sequence>
<name>A0A2H0PWC5_9BACT</name>
<proteinExistence type="predicted"/>
<gene>
    <name evidence="2" type="ORF">COV41_01680</name>
</gene>
<dbReference type="AlphaFoldDB" id="A0A2H0PWC5"/>
<dbReference type="EMBL" id="PCXE01000030">
    <property type="protein sequence ID" value="PIR26330.1"/>
    <property type="molecule type" value="Genomic_DNA"/>
</dbReference>
<dbReference type="Proteomes" id="UP000236846">
    <property type="component" value="Unassembled WGS sequence"/>
</dbReference>